<feature type="signal peptide" evidence="1">
    <location>
        <begin position="1"/>
        <end position="19"/>
    </location>
</feature>
<protein>
    <submittedName>
        <fullName evidence="2">Uncharacterized protein</fullName>
    </submittedName>
</protein>
<dbReference type="EMBL" id="CM026426">
    <property type="protein sequence ID" value="KAG0575014.1"/>
    <property type="molecule type" value="Genomic_DNA"/>
</dbReference>
<organism evidence="2 3">
    <name type="scientific">Ceratodon purpureus</name>
    <name type="common">Fire moss</name>
    <name type="synonym">Dicranum purpureum</name>
    <dbReference type="NCBI Taxonomy" id="3225"/>
    <lineage>
        <taxon>Eukaryota</taxon>
        <taxon>Viridiplantae</taxon>
        <taxon>Streptophyta</taxon>
        <taxon>Embryophyta</taxon>
        <taxon>Bryophyta</taxon>
        <taxon>Bryophytina</taxon>
        <taxon>Bryopsida</taxon>
        <taxon>Dicranidae</taxon>
        <taxon>Pseudoditrichales</taxon>
        <taxon>Ditrichaceae</taxon>
        <taxon>Ceratodon</taxon>
    </lineage>
</organism>
<proteinExistence type="predicted"/>
<evidence type="ECO:0000313" key="2">
    <source>
        <dbReference type="EMBL" id="KAG0575014.1"/>
    </source>
</evidence>
<evidence type="ECO:0000256" key="1">
    <source>
        <dbReference type="SAM" id="SignalP"/>
    </source>
</evidence>
<feature type="chain" id="PRO_5035725138" evidence="1">
    <location>
        <begin position="20"/>
        <end position="51"/>
    </location>
</feature>
<sequence>MLKQNYLIATHTILLCLYATPFQPHPPCLYESPQHSPLTLIQFKKNFICKL</sequence>
<comment type="caution">
    <text evidence="2">The sequence shown here is derived from an EMBL/GenBank/DDBJ whole genome shotgun (WGS) entry which is preliminary data.</text>
</comment>
<gene>
    <name evidence="2" type="ORF">KC19_VG311000</name>
</gene>
<name>A0A8T0HVG6_CERPU</name>
<keyword evidence="1" id="KW-0732">Signal</keyword>
<reference evidence="2" key="1">
    <citation type="submission" date="2020-06" db="EMBL/GenBank/DDBJ databases">
        <title>WGS assembly of Ceratodon purpureus strain R40.</title>
        <authorList>
            <person name="Carey S.B."/>
            <person name="Jenkins J."/>
            <person name="Shu S."/>
            <person name="Lovell J.T."/>
            <person name="Sreedasyam A."/>
            <person name="Maumus F."/>
            <person name="Tiley G.P."/>
            <person name="Fernandez-Pozo N."/>
            <person name="Barry K."/>
            <person name="Chen C."/>
            <person name="Wang M."/>
            <person name="Lipzen A."/>
            <person name="Daum C."/>
            <person name="Saski C.A."/>
            <person name="Payton A.C."/>
            <person name="Mcbreen J.C."/>
            <person name="Conrad R.E."/>
            <person name="Kollar L.M."/>
            <person name="Olsson S."/>
            <person name="Huttunen S."/>
            <person name="Landis J.B."/>
            <person name="Wickett N.J."/>
            <person name="Johnson M.G."/>
            <person name="Rensing S.A."/>
            <person name="Grimwood J."/>
            <person name="Schmutz J."/>
            <person name="Mcdaniel S.F."/>
        </authorList>
    </citation>
    <scope>NUCLEOTIDE SEQUENCE</scope>
    <source>
        <strain evidence="2">R40</strain>
    </source>
</reference>
<evidence type="ECO:0000313" key="3">
    <source>
        <dbReference type="Proteomes" id="UP000822688"/>
    </source>
</evidence>
<dbReference type="Proteomes" id="UP000822688">
    <property type="component" value="Chromosome V"/>
</dbReference>
<keyword evidence="3" id="KW-1185">Reference proteome</keyword>
<accession>A0A8T0HVG6</accession>
<dbReference type="AlphaFoldDB" id="A0A8T0HVG6"/>